<proteinExistence type="predicted"/>
<evidence type="ECO:0000313" key="1">
    <source>
        <dbReference type="EMBL" id="KAH0901442.1"/>
    </source>
</evidence>
<evidence type="ECO:0000313" key="2">
    <source>
        <dbReference type="Proteomes" id="UP000824890"/>
    </source>
</evidence>
<organism evidence="1 2">
    <name type="scientific">Brassica napus</name>
    <name type="common">Rape</name>
    <dbReference type="NCBI Taxonomy" id="3708"/>
    <lineage>
        <taxon>Eukaryota</taxon>
        <taxon>Viridiplantae</taxon>
        <taxon>Streptophyta</taxon>
        <taxon>Embryophyta</taxon>
        <taxon>Tracheophyta</taxon>
        <taxon>Spermatophyta</taxon>
        <taxon>Magnoliopsida</taxon>
        <taxon>eudicotyledons</taxon>
        <taxon>Gunneridae</taxon>
        <taxon>Pentapetalae</taxon>
        <taxon>rosids</taxon>
        <taxon>malvids</taxon>
        <taxon>Brassicales</taxon>
        <taxon>Brassicaceae</taxon>
        <taxon>Brassiceae</taxon>
        <taxon>Brassica</taxon>
    </lineage>
</organism>
<comment type="caution">
    <text evidence="1">The sequence shown here is derived from an EMBL/GenBank/DDBJ whole genome shotgun (WGS) entry which is preliminary data.</text>
</comment>
<protein>
    <submittedName>
        <fullName evidence="1">Uncharacterized protein</fullName>
    </submittedName>
</protein>
<dbReference type="Proteomes" id="UP000824890">
    <property type="component" value="Unassembled WGS sequence"/>
</dbReference>
<sequence length="79" mass="9158">MVYTRKGDGWWRRTTSLCPAARVAEHIIYNCNDHKVYIAPYYSWKVFVWDFSDDIPRQNGYILPFDVGRGALVDGGTID</sequence>
<keyword evidence="2" id="KW-1185">Reference proteome</keyword>
<name>A0ABQ8B9G2_BRANA</name>
<reference evidence="1 2" key="1">
    <citation type="submission" date="2021-05" db="EMBL/GenBank/DDBJ databases">
        <title>Genome Assembly of Synthetic Allotetraploid Brassica napus Reveals Homoeologous Exchanges between Subgenomes.</title>
        <authorList>
            <person name="Davis J.T."/>
        </authorList>
    </citation>
    <scope>NUCLEOTIDE SEQUENCE [LARGE SCALE GENOMIC DNA]</scope>
    <source>
        <strain evidence="2">cv. Da-Ae</strain>
        <tissue evidence="1">Seedling</tissue>
    </source>
</reference>
<dbReference type="EMBL" id="JAGKQM010000011">
    <property type="protein sequence ID" value="KAH0901442.1"/>
    <property type="molecule type" value="Genomic_DNA"/>
</dbReference>
<accession>A0ABQ8B9G2</accession>
<gene>
    <name evidence="1" type="ORF">HID58_040945</name>
</gene>